<dbReference type="Gene3D" id="3.30.70.120">
    <property type="match status" value="1"/>
</dbReference>
<organism evidence="8 9">
    <name type="scientific">Bullifex porci</name>
    <dbReference type="NCBI Taxonomy" id="2606638"/>
    <lineage>
        <taxon>Bacteria</taxon>
        <taxon>Pseudomonadati</taxon>
        <taxon>Spirochaetota</taxon>
        <taxon>Spirochaetia</taxon>
        <taxon>Spirochaetales</taxon>
        <taxon>Spirochaetaceae</taxon>
        <taxon>Bullifex</taxon>
    </lineage>
</organism>
<evidence type="ECO:0000313" key="8">
    <source>
        <dbReference type="EMBL" id="MSU07030.1"/>
    </source>
</evidence>
<dbReference type="PANTHER" id="PTHR33545">
    <property type="entry name" value="UPF0750 MEMBRANE PROTEIN YITT-RELATED"/>
    <property type="match status" value="1"/>
</dbReference>
<name>A0A7X2PET4_9SPIO</name>
<keyword evidence="4 6" id="KW-1133">Transmembrane helix</keyword>
<feature type="domain" description="DUF2179" evidence="7">
    <location>
        <begin position="232"/>
        <end position="286"/>
    </location>
</feature>
<dbReference type="PANTHER" id="PTHR33545:SF9">
    <property type="entry name" value="UPF0750 MEMBRANE PROTEIN YITE"/>
    <property type="match status" value="1"/>
</dbReference>
<comment type="subcellular location">
    <subcellularLocation>
        <location evidence="1">Cell membrane</location>
        <topology evidence="1">Multi-pass membrane protein</topology>
    </subcellularLocation>
</comment>
<dbReference type="InterPro" id="IPR015867">
    <property type="entry name" value="N-reg_PII/ATP_PRibTrfase_C"/>
</dbReference>
<keyword evidence="2" id="KW-1003">Cell membrane</keyword>
<dbReference type="Pfam" id="PF02588">
    <property type="entry name" value="YitT_membrane"/>
    <property type="match status" value="1"/>
</dbReference>
<keyword evidence="5 6" id="KW-0472">Membrane</keyword>
<dbReference type="EMBL" id="VUNN01000023">
    <property type="protein sequence ID" value="MSU07030.1"/>
    <property type="molecule type" value="Genomic_DNA"/>
</dbReference>
<keyword evidence="3 6" id="KW-0812">Transmembrane</keyword>
<proteinExistence type="predicted"/>
<evidence type="ECO:0000256" key="6">
    <source>
        <dbReference type="SAM" id="Phobius"/>
    </source>
</evidence>
<dbReference type="AlphaFoldDB" id="A0A7X2PET4"/>
<dbReference type="PIRSF" id="PIRSF006483">
    <property type="entry name" value="Membrane_protein_YitT"/>
    <property type="match status" value="1"/>
</dbReference>
<evidence type="ECO:0000256" key="4">
    <source>
        <dbReference type="ARBA" id="ARBA00022989"/>
    </source>
</evidence>
<dbReference type="CDD" id="cd16380">
    <property type="entry name" value="YitT_C"/>
    <property type="match status" value="1"/>
</dbReference>
<dbReference type="InterPro" id="IPR051461">
    <property type="entry name" value="UPF0750_membrane"/>
</dbReference>
<feature type="transmembrane region" description="Helical" evidence="6">
    <location>
        <begin position="183"/>
        <end position="201"/>
    </location>
</feature>
<feature type="transmembrane region" description="Helical" evidence="6">
    <location>
        <begin position="47"/>
        <end position="71"/>
    </location>
</feature>
<feature type="transmembrane region" description="Helical" evidence="6">
    <location>
        <begin position="115"/>
        <end position="134"/>
    </location>
</feature>
<evidence type="ECO:0000259" key="7">
    <source>
        <dbReference type="Pfam" id="PF10035"/>
    </source>
</evidence>
<evidence type="ECO:0000256" key="3">
    <source>
        <dbReference type="ARBA" id="ARBA00022692"/>
    </source>
</evidence>
<dbReference type="Pfam" id="PF10035">
    <property type="entry name" value="DUF2179"/>
    <property type="match status" value="1"/>
</dbReference>
<sequence length="300" mass="32552">MSNRNHLRVLYDYLRIVFGTFVAACGIALFSNPAKLTGGGVTGIGTILYYSLGLDPGIVMMCINIPLFFIGMKVFGSVYGLRVFVGSTLLSLWVSFIGGLTHYQGFLDYSDSVNVLLSAVAYGVLVGGGIGIVMRAGSNCGGTDILAQIVAKHTPFAVGSIEFLMNISVVLTGTIFFGLRNTLMAFIAMYISGTMINLMVVKVGTSLAKTAFIFSNERCPDISRRVITELHHGGTLFRGTGIYTSKERNMLMVVVHNNQLITLEKIVHEEDPTAFMFINDAYQVLGNGFVPLNKVGDEKR</sequence>
<evidence type="ECO:0000313" key="9">
    <source>
        <dbReference type="Proteomes" id="UP000460549"/>
    </source>
</evidence>
<evidence type="ECO:0000256" key="1">
    <source>
        <dbReference type="ARBA" id="ARBA00004651"/>
    </source>
</evidence>
<dbReference type="GO" id="GO:0005886">
    <property type="term" value="C:plasma membrane"/>
    <property type="evidence" value="ECO:0007669"/>
    <property type="project" value="UniProtKB-SubCell"/>
</dbReference>
<feature type="transmembrane region" description="Helical" evidence="6">
    <location>
        <begin position="155"/>
        <end position="177"/>
    </location>
</feature>
<reference evidence="8 9" key="1">
    <citation type="submission" date="2019-08" db="EMBL/GenBank/DDBJ databases">
        <title>In-depth cultivation of the pig gut microbiome towards novel bacterial diversity and tailored functional studies.</title>
        <authorList>
            <person name="Wylensek D."/>
            <person name="Hitch T.C.A."/>
            <person name="Clavel T."/>
        </authorList>
    </citation>
    <scope>NUCLEOTIDE SEQUENCE [LARGE SCALE GENOMIC DNA]</scope>
    <source>
        <strain evidence="8 9">NM-380-WT-3C1</strain>
    </source>
</reference>
<evidence type="ECO:0000256" key="2">
    <source>
        <dbReference type="ARBA" id="ARBA00022475"/>
    </source>
</evidence>
<comment type="caution">
    <text evidence="8">The sequence shown here is derived from an EMBL/GenBank/DDBJ whole genome shotgun (WGS) entry which is preliminary data.</text>
</comment>
<gene>
    <name evidence="8" type="ORF">FYJ80_09655</name>
</gene>
<protein>
    <submittedName>
        <fullName evidence="8">YitT family protein</fullName>
    </submittedName>
</protein>
<feature type="transmembrane region" description="Helical" evidence="6">
    <location>
        <begin position="12"/>
        <end position="31"/>
    </location>
</feature>
<dbReference type="Proteomes" id="UP000460549">
    <property type="component" value="Unassembled WGS sequence"/>
</dbReference>
<feature type="transmembrane region" description="Helical" evidence="6">
    <location>
        <begin position="83"/>
        <end position="103"/>
    </location>
</feature>
<dbReference type="RefSeq" id="WP_154426389.1">
    <property type="nucleotide sequence ID" value="NZ_JAQYGB010000043.1"/>
</dbReference>
<dbReference type="InterPro" id="IPR019264">
    <property type="entry name" value="DUF2179"/>
</dbReference>
<keyword evidence="9" id="KW-1185">Reference proteome</keyword>
<evidence type="ECO:0000256" key="5">
    <source>
        <dbReference type="ARBA" id="ARBA00023136"/>
    </source>
</evidence>
<dbReference type="InterPro" id="IPR003740">
    <property type="entry name" value="YitT"/>
</dbReference>
<accession>A0A7X2PET4</accession>